<feature type="compositionally biased region" description="Polar residues" evidence="1">
    <location>
        <begin position="37"/>
        <end position="62"/>
    </location>
</feature>
<dbReference type="CDD" id="cd16100">
    <property type="entry name" value="ARID"/>
    <property type="match status" value="1"/>
</dbReference>
<dbReference type="GO" id="GO:0003677">
    <property type="term" value="F:DNA binding"/>
    <property type="evidence" value="ECO:0007669"/>
    <property type="project" value="InterPro"/>
</dbReference>
<feature type="region of interest" description="Disordered" evidence="1">
    <location>
        <begin position="29"/>
        <end position="74"/>
    </location>
</feature>
<sequence>MAQQRLSSQQASHVANIQINAVPHQSVVPDVSHGESHQSTGGMPQTQLNRRMYTGGSTNTLPGRSPASGPTQPGAANIVKITTRRRVELQVAALQQDILKSHKMLSDIGWFSGMAGMTDQQRQLAAEYEQKKSLYDRYRRYMDPVLSQVIMPANGQGISNPATSNIKQREELNRPPSDNFQQDSIQNPPSFKLPSPQQQPQSIFTPMPQQRGSETGSASGSMFDPQGQVVGGEGLRLPTVSLQSGTAAVTAQSNPTAYHTHNQDQAPISQGTQGIPSNVNAHPPTGAGSNAEKAAFDTQLKAVLDRFNLTVDSRDLLITQEVQLHQLFLEVMERGANAAVTQNNAWAIIGASLGFVQFPANGGEPARSSTHIAQHLQYIYQKYLFPYEQMYLTQLSQEKRRLLMQRQPQSFAAES</sequence>
<evidence type="ECO:0000259" key="2">
    <source>
        <dbReference type="PROSITE" id="PS51011"/>
    </source>
</evidence>
<dbReference type="Gene3D" id="1.10.150.60">
    <property type="entry name" value="ARID DNA-binding domain"/>
    <property type="match status" value="1"/>
</dbReference>
<organism evidence="3 4">
    <name type="scientific">Clathrus columnatus</name>
    <dbReference type="NCBI Taxonomy" id="1419009"/>
    <lineage>
        <taxon>Eukaryota</taxon>
        <taxon>Fungi</taxon>
        <taxon>Dikarya</taxon>
        <taxon>Basidiomycota</taxon>
        <taxon>Agaricomycotina</taxon>
        <taxon>Agaricomycetes</taxon>
        <taxon>Phallomycetidae</taxon>
        <taxon>Phallales</taxon>
        <taxon>Clathraceae</taxon>
        <taxon>Clathrus</taxon>
    </lineage>
</organism>
<dbReference type="SMART" id="SM01014">
    <property type="entry name" value="ARID"/>
    <property type="match status" value="1"/>
</dbReference>
<name>A0AAV5AL92_9AGAM</name>
<feature type="compositionally biased region" description="Polar residues" evidence="1">
    <location>
        <begin position="176"/>
        <end position="220"/>
    </location>
</feature>
<dbReference type="EMBL" id="BPWL01000011">
    <property type="protein sequence ID" value="GJJ15421.1"/>
    <property type="molecule type" value="Genomic_DNA"/>
</dbReference>
<keyword evidence="4" id="KW-1185">Reference proteome</keyword>
<feature type="domain" description="ARID" evidence="2">
    <location>
        <begin position="290"/>
        <end position="392"/>
    </location>
</feature>
<comment type="caution">
    <text evidence="3">The sequence shown here is derived from an EMBL/GenBank/DDBJ whole genome shotgun (WGS) entry which is preliminary data.</text>
</comment>
<protein>
    <recommendedName>
        <fullName evidence="2">ARID domain-containing protein</fullName>
    </recommendedName>
</protein>
<dbReference type="AlphaFoldDB" id="A0AAV5AL92"/>
<reference evidence="3" key="1">
    <citation type="submission" date="2021-10" db="EMBL/GenBank/DDBJ databases">
        <title>De novo Genome Assembly of Clathrus columnatus (Basidiomycota, Fungi) Using Illumina and Nanopore Sequence Data.</title>
        <authorList>
            <person name="Ogiso-Tanaka E."/>
            <person name="Itagaki H."/>
            <person name="Hosoya T."/>
            <person name="Hosaka K."/>
        </authorList>
    </citation>
    <scope>NUCLEOTIDE SEQUENCE</scope>
    <source>
        <strain evidence="3">MO-923</strain>
    </source>
</reference>
<gene>
    <name evidence="3" type="ORF">Clacol_009698</name>
</gene>
<proteinExistence type="predicted"/>
<dbReference type="SUPFAM" id="SSF46774">
    <property type="entry name" value="ARID-like"/>
    <property type="match status" value="1"/>
</dbReference>
<evidence type="ECO:0000256" key="1">
    <source>
        <dbReference type="SAM" id="MobiDB-lite"/>
    </source>
</evidence>
<feature type="region of interest" description="Disordered" evidence="1">
    <location>
        <begin position="172"/>
        <end position="227"/>
    </location>
</feature>
<dbReference type="Pfam" id="PF01388">
    <property type="entry name" value="ARID"/>
    <property type="match status" value="1"/>
</dbReference>
<dbReference type="InterPro" id="IPR001606">
    <property type="entry name" value="ARID_dom"/>
</dbReference>
<dbReference type="InterPro" id="IPR036431">
    <property type="entry name" value="ARID_dom_sf"/>
</dbReference>
<evidence type="ECO:0000313" key="4">
    <source>
        <dbReference type="Proteomes" id="UP001050691"/>
    </source>
</evidence>
<feature type="region of interest" description="Disordered" evidence="1">
    <location>
        <begin position="254"/>
        <end position="279"/>
    </location>
</feature>
<evidence type="ECO:0000313" key="3">
    <source>
        <dbReference type="EMBL" id="GJJ15421.1"/>
    </source>
</evidence>
<dbReference type="PROSITE" id="PS51011">
    <property type="entry name" value="ARID"/>
    <property type="match status" value="1"/>
</dbReference>
<dbReference type="SMART" id="SM00501">
    <property type="entry name" value="BRIGHT"/>
    <property type="match status" value="1"/>
</dbReference>
<accession>A0AAV5AL92</accession>
<dbReference type="Proteomes" id="UP001050691">
    <property type="component" value="Unassembled WGS sequence"/>
</dbReference>